<dbReference type="InterPro" id="IPR016181">
    <property type="entry name" value="Acyl_CoA_acyltransferase"/>
</dbReference>
<comment type="caution">
    <text evidence="2">The sequence shown here is derived from an EMBL/GenBank/DDBJ whole genome shotgun (WGS) entry which is preliminary data.</text>
</comment>
<dbReference type="Pfam" id="PF13302">
    <property type="entry name" value="Acetyltransf_3"/>
    <property type="match status" value="1"/>
</dbReference>
<proteinExistence type="predicted"/>
<dbReference type="PANTHER" id="PTHR43792:SF1">
    <property type="entry name" value="N-ACETYLTRANSFERASE DOMAIN-CONTAINING PROTEIN"/>
    <property type="match status" value="1"/>
</dbReference>
<dbReference type="SUPFAM" id="SSF55729">
    <property type="entry name" value="Acyl-CoA N-acyltransferases (Nat)"/>
    <property type="match status" value="1"/>
</dbReference>
<keyword evidence="3" id="KW-1185">Reference proteome</keyword>
<dbReference type="PROSITE" id="PS51186">
    <property type="entry name" value="GNAT"/>
    <property type="match status" value="1"/>
</dbReference>
<dbReference type="EMBL" id="BMLS01000002">
    <property type="protein sequence ID" value="GGO68245.1"/>
    <property type="molecule type" value="Genomic_DNA"/>
</dbReference>
<organism evidence="2 3">
    <name type="scientific">Bowmanella pacifica</name>
    <dbReference type="NCBI Taxonomy" id="502051"/>
    <lineage>
        <taxon>Bacteria</taxon>
        <taxon>Pseudomonadati</taxon>
        <taxon>Pseudomonadota</taxon>
        <taxon>Gammaproteobacteria</taxon>
        <taxon>Alteromonadales</taxon>
        <taxon>Alteromonadaceae</taxon>
        <taxon>Bowmanella</taxon>
    </lineage>
</organism>
<evidence type="ECO:0000313" key="2">
    <source>
        <dbReference type="EMBL" id="GGO68245.1"/>
    </source>
</evidence>
<dbReference type="InterPro" id="IPR000182">
    <property type="entry name" value="GNAT_dom"/>
</dbReference>
<dbReference type="Gene3D" id="3.40.630.30">
    <property type="match status" value="1"/>
</dbReference>
<accession>A0A917YVP1</accession>
<name>A0A917YVP1_9ALTE</name>
<gene>
    <name evidence="2" type="ORF">GCM10010982_16710</name>
</gene>
<reference evidence="2" key="1">
    <citation type="journal article" date="2014" name="Int. J. Syst. Evol. Microbiol.">
        <title>Complete genome sequence of Corynebacterium casei LMG S-19264T (=DSM 44701T), isolated from a smear-ripened cheese.</title>
        <authorList>
            <consortium name="US DOE Joint Genome Institute (JGI-PGF)"/>
            <person name="Walter F."/>
            <person name="Albersmeier A."/>
            <person name="Kalinowski J."/>
            <person name="Ruckert C."/>
        </authorList>
    </citation>
    <scope>NUCLEOTIDE SEQUENCE</scope>
    <source>
        <strain evidence="2">CGMCC 1.7086</strain>
    </source>
</reference>
<reference evidence="2" key="2">
    <citation type="submission" date="2020-09" db="EMBL/GenBank/DDBJ databases">
        <authorList>
            <person name="Sun Q."/>
            <person name="Zhou Y."/>
        </authorList>
    </citation>
    <scope>NUCLEOTIDE SEQUENCE</scope>
    <source>
        <strain evidence="2">CGMCC 1.7086</strain>
    </source>
</reference>
<evidence type="ECO:0000259" key="1">
    <source>
        <dbReference type="PROSITE" id="PS51186"/>
    </source>
</evidence>
<evidence type="ECO:0000313" key="3">
    <source>
        <dbReference type="Proteomes" id="UP000606935"/>
    </source>
</evidence>
<dbReference type="GO" id="GO:0016747">
    <property type="term" value="F:acyltransferase activity, transferring groups other than amino-acyl groups"/>
    <property type="evidence" value="ECO:0007669"/>
    <property type="project" value="InterPro"/>
</dbReference>
<feature type="domain" description="N-acetyltransferase" evidence="1">
    <location>
        <begin position="9"/>
        <end position="166"/>
    </location>
</feature>
<dbReference type="Proteomes" id="UP000606935">
    <property type="component" value="Unassembled WGS sequence"/>
</dbReference>
<dbReference type="InterPro" id="IPR051531">
    <property type="entry name" value="N-acetyltransferase"/>
</dbReference>
<protein>
    <recommendedName>
        <fullName evidence="1">N-acetyltransferase domain-containing protein</fullName>
    </recommendedName>
</protein>
<dbReference type="PANTHER" id="PTHR43792">
    <property type="entry name" value="GNAT FAMILY, PUTATIVE (AFU_ORTHOLOGUE AFUA_3G00765)-RELATED-RELATED"/>
    <property type="match status" value="1"/>
</dbReference>
<dbReference type="AlphaFoldDB" id="A0A917YVP1"/>
<sequence>MQSLHTERLLLRPLTLEDASALHRLNSDERVMRYIGPLQHSVEDTAHYLQTSPLRDYQLYGYGRHAVIHKDSGEFIGFCGLKYLADLQETDIGYRLHPDYWGQGLALEAAQAAMQFGQQQLNLKRIIGLAMPDNQSSIRLLQKLGMHYEKQVAHLGTDCVCYSIML</sequence>
<dbReference type="RefSeq" id="WP_188693134.1">
    <property type="nucleotide sequence ID" value="NZ_BMLS01000002.1"/>
</dbReference>